<proteinExistence type="predicted"/>
<protein>
    <submittedName>
        <fullName evidence="2">Uncharacterized protein</fullName>
    </submittedName>
</protein>
<feature type="coiled-coil region" evidence="1">
    <location>
        <begin position="42"/>
        <end position="69"/>
    </location>
</feature>
<organism evidence="2 3">
    <name type="scientific">Platanthera guangdongensis</name>
    <dbReference type="NCBI Taxonomy" id="2320717"/>
    <lineage>
        <taxon>Eukaryota</taxon>
        <taxon>Viridiplantae</taxon>
        <taxon>Streptophyta</taxon>
        <taxon>Embryophyta</taxon>
        <taxon>Tracheophyta</taxon>
        <taxon>Spermatophyta</taxon>
        <taxon>Magnoliopsida</taxon>
        <taxon>Liliopsida</taxon>
        <taxon>Asparagales</taxon>
        <taxon>Orchidaceae</taxon>
        <taxon>Orchidoideae</taxon>
        <taxon>Orchideae</taxon>
        <taxon>Orchidinae</taxon>
        <taxon>Platanthera</taxon>
    </lineage>
</organism>
<dbReference type="InterPro" id="IPR053327">
    <property type="entry name" value="KIP"/>
</dbReference>
<feature type="coiled-coil region" evidence="1">
    <location>
        <begin position="157"/>
        <end position="191"/>
    </location>
</feature>
<dbReference type="PANTHER" id="PTHR36001:SF2">
    <property type="entry name" value="CTAGE FAMILY PROTEIN-RELATED"/>
    <property type="match status" value="1"/>
</dbReference>
<accession>A0ABR2LVE4</accession>
<evidence type="ECO:0000313" key="2">
    <source>
        <dbReference type="EMBL" id="KAK8952828.1"/>
    </source>
</evidence>
<evidence type="ECO:0000313" key="3">
    <source>
        <dbReference type="Proteomes" id="UP001412067"/>
    </source>
</evidence>
<dbReference type="EMBL" id="JBBWWR010000014">
    <property type="protein sequence ID" value="KAK8952828.1"/>
    <property type="molecule type" value="Genomic_DNA"/>
</dbReference>
<gene>
    <name evidence="2" type="ORF">KSP40_PGU004554</name>
</gene>
<keyword evidence="3" id="KW-1185">Reference proteome</keyword>
<comment type="caution">
    <text evidence="2">The sequence shown here is derived from an EMBL/GenBank/DDBJ whole genome shotgun (WGS) entry which is preliminary data.</text>
</comment>
<evidence type="ECO:0000256" key="1">
    <source>
        <dbReference type="SAM" id="Coils"/>
    </source>
</evidence>
<sequence length="229" mass="26877">MAADEPRQQILHMIRELSSERTIEERRIFDLKKRILECQTNYETASDEFEKAKLERQAAERKLRGSLAQLNRICASLLMMETRRSGLQDEFFRVSSELHAIKNASEIEGDNFVRAMKGFNLEIRKFNEMSSQALKNRQPDISTDSDQRMDMENKKTQNNLENEILLVDAQMQKLKGDYRRTVDDADKVREELAYLKKKVSLSEAIMSQSERLKDLSTYPFLQYLVNAYY</sequence>
<dbReference type="PANTHER" id="PTHR36001">
    <property type="entry name" value="CTAGE FAMILY PROTEIN-RELATED"/>
    <property type="match status" value="1"/>
</dbReference>
<name>A0ABR2LVE4_9ASPA</name>
<dbReference type="Proteomes" id="UP001412067">
    <property type="component" value="Unassembled WGS sequence"/>
</dbReference>
<keyword evidence="1" id="KW-0175">Coiled coil</keyword>
<reference evidence="2 3" key="1">
    <citation type="journal article" date="2022" name="Nat. Plants">
        <title>Genomes of leafy and leafless Platanthera orchids illuminate the evolution of mycoheterotrophy.</title>
        <authorList>
            <person name="Li M.H."/>
            <person name="Liu K.W."/>
            <person name="Li Z."/>
            <person name="Lu H.C."/>
            <person name="Ye Q.L."/>
            <person name="Zhang D."/>
            <person name="Wang J.Y."/>
            <person name="Li Y.F."/>
            <person name="Zhong Z.M."/>
            <person name="Liu X."/>
            <person name="Yu X."/>
            <person name="Liu D.K."/>
            <person name="Tu X.D."/>
            <person name="Liu B."/>
            <person name="Hao Y."/>
            <person name="Liao X.Y."/>
            <person name="Jiang Y.T."/>
            <person name="Sun W.H."/>
            <person name="Chen J."/>
            <person name="Chen Y.Q."/>
            <person name="Ai Y."/>
            <person name="Zhai J.W."/>
            <person name="Wu S.S."/>
            <person name="Zhou Z."/>
            <person name="Hsiao Y.Y."/>
            <person name="Wu W.L."/>
            <person name="Chen Y.Y."/>
            <person name="Lin Y.F."/>
            <person name="Hsu J.L."/>
            <person name="Li C.Y."/>
            <person name="Wang Z.W."/>
            <person name="Zhao X."/>
            <person name="Zhong W.Y."/>
            <person name="Ma X.K."/>
            <person name="Ma L."/>
            <person name="Huang J."/>
            <person name="Chen G.Z."/>
            <person name="Huang M.Z."/>
            <person name="Huang L."/>
            <person name="Peng D.H."/>
            <person name="Luo Y.B."/>
            <person name="Zou S.Q."/>
            <person name="Chen S.P."/>
            <person name="Lan S."/>
            <person name="Tsai W.C."/>
            <person name="Van de Peer Y."/>
            <person name="Liu Z.J."/>
        </authorList>
    </citation>
    <scope>NUCLEOTIDE SEQUENCE [LARGE SCALE GENOMIC DNA]</scope>
    <source>
        <strain evidence="2">Lor288</strain>
    </source>
</reference>